<feature type="region of interest" description="Disordered" evidence="1">
    <location>
        <begin position="1"/>
        <end position="63"/>
    </location>
</feature>
<comment type="caution">
    <text evidence="2">The sequence shown here is derived from an EMBL/GenBank/DDBJ whole genome shotgun (WGS) entry which is preliminary data.</text>
</comment>
<dbReference type="EMBL" id="CALNXI010002832">
    <property type="protein sequence ID" value="CAH3190999.1"/>
    <property type="molecule type" value="Genomic_DNA"/>
</dbReference>
<name>A0ABN8SH33_9CNID</name>
<gene>
    <name evidence="2" type="ORF">PEVE_00021163</name>
</gene>
<organism evidence="2 3">
    <name type="scientific">Porites evermanni</name>
    <dbReference type="NCBI Taxonomy" id="104178"/>
    <lineage>
        <taxon>Eukaryota</taxon>
        <taxon>Metazoa</taxon>
        <taxon>Cnidaria</taxon>
        <taxon>Anthozoa</taxon>
        <taxon>Hexacorallia</taxon>
        <taxon>Scleractinia</taxon>
        <taxon>Fungiina</taxon>
        <taxon>Poritidae</taxon>
        <taxon>Porites</taxon>
    </lineage>
</organism>
<accession>A0ABN8SH33</accession>
<evidence type="ECO:0000313" key="3">
    <source>
        <dbReference type="Proteomes" id="UP001159427"/>
    </source>
</evidence>
<evidence type="ECO:0000256" key="1">
    <source>
        <dbReference type="SAM" id="MobiDB-lite"/>
    </source>
</evidence>
<proteinExistence type="predicted"/>
<keyword evidence="3" id="KW-1185">Reference proteome</keyword>
<feature type="region of interest" description="Disordered" evidence="1">
    <location>
        <begin position="75"/>
        <end position="96"/>
    </location>
</feature>
<protein>
    <submittedName>
        <fullName evidence="2">Uncharacterized protein</fullName>
    </submittedName>
</protein>
<sequence length="112" mass="12574">NKNKRAKPLRESTSISQSDKDKYLACMSIPYMSSEESLSEPESERHDGNSSGSDEDLPNRKRLCETTSLAKHRGEWVNGSVGPQSHPKSKPTECEYGYRMHSGTSIILRSTR</sequence>
<reference evidence="2 3" key="1">
    <citation type="submission" date="2022-05" db="EMBL/GenBank/DDBJ databases">
        <authorList>
            <consortium name="Genoscope - CEA"/>
            <person name="William W."/>
        </authorList>
    </citation>
    <scope>NUCLEOTIDE SEQUENCE [LARGE SCALE GENOMIC DNA]</scope>
</reference>
<evidence type="ECO:0000313" key="2">
    <source>
        <dbReference type="EMBL" id="CAH3190999.1"/>
    </source>
</evidence>
<dbReference type="Proteomes" id="UP001159427">
    <property type="component" value="Unassembled WGS sequence"/>
</dbReference>
<feature type="non-terminal residue" evidence="2">
    <location>
        <position position="1"/>
    </location>
</feature>